<dbReference type="GO" id="GO:0016020">
    <property type="term" value="C:membrane"/>
    <property type="evidence" value="ECO:0007669"/>
    <property type="project" value="UniProtKB-SubCell"/>
</dbReference>
<evidence type="ECO:0000256" key="3">
    <source>
        <dbReference type="ARBA" id="ARBA00022676"/>
    </source>
</evidence>
<evidence type="ECO:0000256" key="6">
    <source>
        <dbReference type="ARBA" id="ARBA00022989"/>
    </source>
</evidence>
<reference evidence="9" key="1">
    <citation type="submission" date="2013-03" db="EMBL/GenBank/DDBJ databases">
        <authorList>
            <person name="Aslett M."/>
        </authorList>
    </citation>
    <scope>NUCLEOTIDE SEQUENCE [LARGE SCALE GENOMIC DNA]</scope>
    <source>
        <strain evidence="9">ISE/inbred ISE</strain>
    </source>
</reference>
<comment type="subcellular location">
    <subcellularLocation>
        <location evidence="1">Membrane</location>
        <topology evidence="1">Single-pass membrane protein</topology>
    </subcellularLocation>
</comment>
<evidence type="ECO:0000256" key="4">
    <source>
        <dbReference type="ARBA" id="ARBA00022679"/>
    </source>
</evidence>
<dbReference type="EC" id="2.4.1.-" evidence="8"/>
<keyword evidence="6" id="KW-1133">Transmembrane helix</keyword>
<dbReference type="PANTHER" id="PTHR21461">
    <property type="entry name" value="GLYCOSYLTRANSFERASE FAMILY 92 PROTEIN"/>
    <property type="match status" value="1"/>
</dbReference>
<dbReference type="Pfam" id="PF01697">
    <property type="entry name" value="Glyco_transf_92"/>
    <property type="match status" value="1"/>
</dbReference>
<dbReference type="EMBL" id="CAVP010059094">
    <property type="protein sequence ID" value="CDL95521.1"/>
    <property type="molecule type" value="Genomic_DNA"/>
</dbReference>
<keyword evidence="3 8" id="KW-0328">Glycosyltransferase</keyword>
<keyword evidence="5" id="KW-0812">Transmembrane</keyword>
<dbReference type="OrthoDB" id="5810971at2759"/>
<evidence type="ECO:0000256" key="2">
    <source>
        <dbReference type="ARBA" id="ARBA00007647"/>
    </source>
</evidence>
<protein>
    <recommendedName>
        <fullName evidence="8">Glycosyltransferase family 92 protein</fullName>
        <ecNumber evidence="8">2.4.1.-</ecNumber>
    </recommendedName>
</protein>
<reference evidence="9" key="2">
    <citation type="submission" date="2013-05" db="EMBL/GenBank/DDBJ databases">
        <title>The genome and transcriptome of Haemonchus contortus: a key model parasite for drug and vaccine discovery.</title>
        <authorList>
            <person name="Laing R."/>
            <person name="Kikuchi T."/>
            <person name="Martinelli A."/>
            <person name="Tsai I.J."/>
            <person name="Beech R.N."/>
            <person name="Redman E."/>
            <person name="Holroyd N."/>
            <person name="Bartley D.J."/>
            <person name="Beasley H."/>
            <person name="Britton C."/>
            <person name="Curran D."/>
            <person name="Devaney E."/>
            <person name="Gilabert A."/>
            <person name="Jackson F."/>
            <person name="Hunt M."/>
            <person name="Johnston S."/>
            <person name="Kryukov I."/>
            <person name="Li K."/>
            <person name="Morrison A.A."/>
            <person name="Reid A.J."/>
            <person name="Sargison N."/>
            <person name="Saunders G."/>
            <person name="Wasmuth J.D."/>
            <person name="Wolstenholme A."/>
            <person name="Berriman M."/>
            <person name="Gilleard J.S."/>
            <person name="Cotton J.A."/>
        </authorList>
    </citation>
    <scope>NUCLEOTIDE SEQUENCE [LARGE SCALE GENOMIC DNA]</scope>
    <source>
        <strain evidence="9">ISE/inbred ISE</strain>
    </source>
</reference>
<dbReference type="GO" id="GO:0005737">
    <property type="term" value="C:cytoplasm"/>
    <property type="evidence" value="ECO:0007669"/>
    <property type="project" value="TreeGrafter"/>
</dbReference>
<dbReference type="InterPro" id="IPR008166">
    <property type="entry name" value="Glyco_transf_92"/>
</dbReference>
<evidence type="ECO:0000256" key="5">
    <source>
        <dbReference type="ARBA" id="ARBA00022692"/>
    </source>
</evidence>
<proteinExistence type="inferred from homology"/>
<sequence length="353" mass="41342">MSLVGAYLFPNYSAVTTEADGRFGQKVYCRYLDVNRKEIKPAVESVVFPEFTVYCCRRSRAHYMSITTIKDEKINQTVPVTDRTVDDPKYTLSLCVKPMYGKEPKFVLFAEYIEHYKLQGVQHFYIYVKDVDKYTEKLVKHYVKSGEAEVIYFRDKQDRPEIEWHLVGTQDCIHRSRHHSKYTIYADMDERILPTDTSTTLSAYTAKIMPEKSNIGMIRFITQYVLKNGTDPTVYEGEKTLKEHLPTLVYRKTASPAPIGYTAKCIIDPKKVFLMWVHHVAIYFPGYKGYEVPKNEGIIRHYRDIMMGDWYKHYLPGVEKFGPLTETDYPPTLMKQLYENVKTKLDSVYKHDQ</sequence>
<accession>W6NE38</accession>
<gene>
    <name evidence="9" type="ORF">HCOI_01508300</name>
</gene>
<comment type="caution">
    <text evidence="9">The sequence shown here is derived from an EMBL/GenBank/DDBJ whole genome shotgun (WGS) entry which is preliminary data.</text>
</comment>
<comment type="similarity">
    <text evidence="2 8">Belongs to the glycosyltransferase 92 family.</text>
</comment>
<name>W6NE38_HAECO</name>
<keyword evidence="4 8" id="KW-0808">Transferase</keyword>
<dbReference type="PANTHER" id="PTHR21461:SF2">
    <property type="entry name" value="GLYCOSYLTRANSFERASE FAMILY 92 PROTEIN"/>
    <property type="match status" value="1"/>
</dbReference>
<evidence type="ECO:0000256" key="7">
    <source>
        <dbReference type="ARBA" id="ARBA00023136"/>
    </source>
</evidence>
<organism evidence="9">
    <name type="scientific">Haemonchus contortus</name>
    <name type="common">Barber pole worm</name>
    <dbReference type="NCBI Taxonomy" id="6289"/>
    <lineage>
        <taxon>Eukaryota</taxon>
        <taxon>Metazoa</taxon>
        <taxon>Ecdysozoa</taxon>
        <taxon>Nematoda</taxon>
        <taxon>Chromadorea</taxon>
        <taxon>Rhabditida</taxon>
        <taxon>Rhabditina</taxon>
        <taxon>Rhabditomorpha</taxon>
        <taxon>Strongyloidea</taxon>
        <taxon>Trichostrongylidae</taxon>
        <taxon>Haemonchus</taxon>
    </lineage>
</organism>
<keyword evidence="7" id="KW-0472">Membrane</keyword>
<evidence type="ECO:0000256" key="8">
    <source>
        <dbReference type="RuleBase" id="RU366017"/>
    </source>
</evidence>
<dbReference type="GO" id="GO:0016757">
    <property type="term" value="F:glycosyltransferase activity"/>
    <property type="evidence" value="ECO:0007669"/>
    <property type="project" value="UniProtKB-UniRule"/>
</dbReference>
<dbReference type="AlphaFoldDB" id="W6NE38"/>
<evidence type="ECO:0000256" key="1">
    <source>
        <dbReference type="ARBA" id="ARBA00004167"/>
    </source>
</evidence>
<evidence type="ECO:0000313" key="9">
    <source>
        <dbReference type="EMBL" id="CDL95521.1"/>
    </source>
</evidence>